<keyword evidence="2" id="KW-0472">Membrane</keyword>
<dbReference type="InterPro" id="IPR025436">
    <property type="entry name" value="DUF4179"/>
</dbReference>
<evidence type="ECO:0000259" key="3">
    <source>
        <dbReference type="Pfam" id="PF13786"/>
    </source>
</evidence>
<proteinExistence type="predicted"/>
<gene>
    <name evidence="5" type="ORF">NSA23_05600</name>
</gene>
<keyword evidence="2" id="KW-1133">Transmembrane helix</keyword>
<dbReference type="Gene3D" id="2.60.40.1630">
    <property type="entry name" value="bacillus anthracis domain"/>
    <property type="match status" value="1"/>
</dbReference>
<evidence type="ECO:0000313" key="5">
    <source>
        <dbReference type="EMBL" id="MCR2043591.1"/>
    </source>
</evidence>
<comment type="caution">
    <text evidence="5">The sequence shown here is derived from an EMBL/GenBank/DDBJ whole genome shotgun (WGS) entry which is preliminary data.</text>
</comment>
<dbReference type="EMBL" id="JANJZL010000003">
    <property type="protein sequence ID" value="MCR2043591.1"/>
    <property type="molecule type" value="Genomic_DNA"/>
</dbReference>
<dbReference type="Pfam" id="PF13786">
    <property type="entry name" value="DUF4179"/>
    <property type="match status" value="1"/>
</dbReference>
<dbReference type="OrthoDB" id="1695052at2"/>
<feature type="coiled-coil region" evidence="1">
    <location>
        <begin position="4"/>
        <end position="31"/>
    </location>
</feature>
<dbReference type="RefSeq" id="WP_042680518.1">
    <property type="nucleotide sequence ID" value="NZ_CABKTM010000019.1"/>
</dbReference>
<dbReference type="Pfam" id="PF18705">
    <property type="entry name" value="DUF5643"/>
    <property type="match status" value="1"/>
</dbReference>
<dbReference type="InterPro" id="IPR040680">
    <property type="entry name" value="DUF5643"/>
</dbReference>
<name>A0A9X2S6X9_9FIRM</name>
<sequence length="359" mass="40838">MKDSKNIYTLLNEMEINIDDYEKEMLSDIEKQNLKSSFKKNLKKKFNFKKLGTVAAALLISIGIFSQTTIGKSVYANAESKISEISYSIGKSLGLKKNIEPYTNIVGETREDKGIEVKLNEVVIDKDELIFSTIVCMDKTVDRLDFDFDIYIDGKKTDRPGGGGDFEKIDHSENIFFNIAYTDIKEIDTTKNMDIKIVLNNLNYNIGTSMDNIVGEWVFEFNANGAELAKNTYAFPLNYSFNIGKKNYILEEFRSNLMGQKIFGKIENDSEYHYIVLEGYDDLGNKVGFFPTSESRDNDLNLTNLVFEYDDNYGVLSDEAKYITLIPYASKPVPIGGNEDDPKYDSKPVGEEFTIFLDK</sequence>
<organism evidence="5 6">
    <name type="scientific">Anaerosalibacter massiliensis</name>
    <dbReference type="NCBI Taxonomy" id="1347392"/>
    <lineage>
        <taxon>Bacteria</taxon>
        <taxon>Bacillati</taxon>
        <taxon>Bacillota</taxon>
        <taxon>Tissierellia</taxon>
        <taxon>Tissierellales</taxon>
        <taxon>Sporanaerobacteraceae</taxon>
        <taxon>Anaerosalibacter</taxon>
    </lineage>
</organism>
<accession>A0A9X2S6X9</accession>
<feature type="domain" description="DUF4179" evidence="3">
    <location>
        <begin position="44"/>
        <end position="133"/>
    </location>
</feature>
<keyword evidence="1" id="KW-0175">Coiled coil</keyword>
<evidence type="ECO:0000259" key="4">
    <source>
        <dbReference type="Pfam" id="PF18705"/>
    </source>
</evidence>
<evidence type="ECO:0000256" key="1">
    <source>
        <dbReference type="SAM" id="Coils"/>
    </source>
</evidence>
<feature type="transmembrane region" description="Helical" evidence="2">
    <location>
        <begin position="48"/>
        <end position="66"/>
    </location>
</feature>
<dbReference type="AlphaFoldDB" id="A0A9X2S6X9"/>
<evidence type="ECO:0000313" key="6">
    <source>
        <dbReference type="Proteomes" id="UP001142078"/>
    </source>
</evidence>
<protein>
    <submittedName>
        <fullName evidence="5">DUF4179 domain-containing protein</fullName>
    </submittedName>
</protein>
<keyword evidence="2" id="KW-0812">Transmembrane</keyword>
<evidence type="ECO:0000256" key="2">
    <source>
        <dbReference type="SAM" id="Phobius"/>
    </source>
</evidence>
<keyword evidence="6" id="KW-1185">Reference proteome</keyword>
<dbReference type="Proteomes" id="UP001142078">
    <property type="component" value="Unassembled WGS sequence"/>
</dbReference>
<feature type="domain" description="DUF5643" evidence="4">
    <location>
        <begin position="235"/>
        <end position="348"/>
    </location>
</feature>
<reference evidence="5" key="1">
    <citation type="submission" date="2022-07" db="EMBL/GenBank/DDBJ databases">
        <title>Enhanced cultured diversity of the mouse gut microbiota enables custom-made synthetic communities.</title>
        <authorList>
            <person name="Afrizal A."/>
        </authorList>
    </citation>
    <scope>NUCLEOTIDE SEQUENCE</scope>
    <source>
        <strain evidence="5">DSM 29482</strain>
    </source>
</reference>